<protein>
    <recommendedName>
        <fullName evidence="7">Xylosidase/arabinosidase</fullName>
    </recommendedName>
</protein>
<dbReference type="Proteomes" id="UP000287972">
    <property type="component" value="Unassembled WGS sequence"/>
</dbReference>
<keyword evidence="6" id="KW-1185">Reference proteome</keyword>
<keyword evidence="3" id="KW-0119">Carbohydrate metabolism</keyword>
<organism evidence="5 6">
    <name type="scientific">Fusarium floridanum</name>
    <dbReference type="NCBI Taxonomy" id="1325733"/>
    <lineage>
        <taxon>Eukaryota</taxon>
        <taxon>Fungi</taxon>
        <taxon>Dikarya</taxon>
        <taxon>Ascomycota</taxon>
        <taxon>Pezizomycotina</taxon>
        <taxon>Sordariomycetes</taxon>
        <taxon>Hypocreomycetidae</taxon>
        <taxon>Hypocreales</taxon>
        <taxon>Nectriaceae</taxon>
        <taxon>Fusarium</taxon>
        <taxon>Fusarium solani species complex</taxon>
    </lineage>
</organism>
<reference evidence="5 6" key="1">
    <citation type="submission" date="2017-06" db="EMBL/GenBank/DDBJ databases">
        <title>Comparative genomic analysis of Ambrosia Fusariam Clade fungi.</title>
        <authorList>
            <person name="Stajich J.E."/>
            <person name="Carrillo J."/>
            <person name="Kijimoto T."/>
            <person name="Eskalen A."/>
            <person name="O'Donnell K."/>
            <person name="Kasson M."/>
        </authorList>
    </citation>
    <scope>NUCLEOTIDE SEQUENCE [LARGE SCALE GENOMIC DNA]</scope>
    <source>
        <strain evidence="5 6">NRRL62606</strain>
    </source>
</reference>
<gene>
    <name evidence="5" type="ORF">CEP51_009021</name>
</gene>
<dbReference type="Pfam" id="PF04616">
    <property type="entry name" value="Glyco_hydro_43"/>
    <property type="match status" value="1"/>
</dbReference>
<dbReference type="PANTHER" id="PTHR43772">
    <property type="entry name" value="ENDO-1,4-BETA-XYLANASE"/>
    <property type="match status" value="1"/>
</dbReference>
<evidence type="ECO:0000256" key="4">
    <source>
        <dbReference type="ARBA" id="ARBA00023295"/>
    </source>
</evidence>
<dbReference type="InterPro" id="IPR052176">
    <property type="entry name" value="Glycosyl_Hydrlase_43_Enz"/>
</dbReference>
<keyword evidence="4" id="KW-0326">Glycosidase</keyword>
<evidence type="ECO:0000256" key="2">
    <source>
        <dbReference type="ARBA" id="ARBA00022801"/>
    </source>
</evidence>
<dbReference type="InterPro" id="IPR023296">
    <property type="entry name" value="Glyco_hydro_beta-prop_sf"/>
</dbReference>
<dbReference type="InterPro" id="IPR006710">
    <property type="entry name" value="Glyco_hydro_43"/>
</dbReference>
<evidence type="ECO:0000256" key="1">
    <source>
        <dbReference type="ARBA" id="ARBA00009865"/>
    </source>
</evidence>
<dbReference type="AlphaFoldDB" id="A0A428RIZ7"/>
<dbReference type="Gene3D" id="2.115.10.20">
    <property type="entry name" value="Glycosyl hydrolase domain, family 43"/>
    <property type="match status" value="1"/>
</dbReference>
<evidence type="ECO:0000313" key="6">
    <source>
        <dbReference type="Proteomes" id="UP000287972"/>
    </source>
</evidence>
<comment type="similarity">
    <text evidence="1">Belongs to the glycosyl hydrolase 43 family.</text>
</comment>
<name>A0A428RIZ7_9HYPO</name>
<dbReference type="EMBL" id="NKCL01000245">
    <property type="protein sequence ID" value="RSL77488.1"/>
    <property type="molecule type" value="Genomic_DNA"/>
</dbReference>
<evidence type="ECO:0008006" key="7">
    <source>
        <dbReference type="Google" id="ProtNLM"/>
    </source>
</evidence>
<keyword evidence="2" id="KW-0378">Hydrolase</keyword>
<dbReference type="GO" id="GO:0005975">
    <property type="term" value="P:carbohydrate metabolic process"/>
    <property type="evidence" value="ECO:0007669"/>
    <property type="project" value="InterPro"/>
</dbReference>
<comment type="caution">
    <text evidence="5">The sequence shown here is derived from an EMBL/GenBank/DDBJ whole genome shotgun (WGS) entry which is preliminary data.</text>
</comment>
<dbReference type="GO" id="GO:0004553">
    <property type="term" value="F:hydrolase activity, hydrolyzing O-glycosyl compounds"/>
    <property type="evidence" value="ECO:0007669"/>
    <property type="project" value="InterPro"/>
</dbReference>
<sequence length="222" mass="25275">MTYIKQNGLVERFRGFEELASSSDPPRLLFARMRSQRMVATTCFATSDSPKGPFTNPIRLPATGIDPAIFIDRDKQAYYFWGQFNASGAKLTPSMGSIDESAVIHALLTEDNHHFHEGSSMRRFGNVYYFVFADSSRGKPTCLGYATSTSPLGPFTYRGVIINNVESDPYSWNNHGSIEQVNGSWYIFYHKPSRCSPLYRRGWLNHGSQNYIIRYWRAVRIG</sequence>
<accession>A0A428RIZ7</accession>
<dbReference type="SUPFAM" id="SSF75005">
    <property type="entry name" value="Arabinanase/levansucrase/invertase"/>
    <property type="match status" value="1"/>
</dbReference>
<evidence type="ECO:0000256" key="3">
    <source>
        <dbReference type="ARBA" id="ARBA00023277"/>
    </source>
</evidence>
<dbReference type="PANTHER" id="PTHR43772:SF2">
    <property type="entry name" value="PUTATIVE (AFU_ORTHOLOGUE AFUA_2G04480)-RELATED"/>
    <property type="match status" value="1"/>
</dbReference>
<evidence type="ECO:0000313" key="5">
    <source>
        <dbReference type="EMBL" id="RSL77488.1"/>
    </source>
</evidence>
<proteinExistence type="inferred from homology"/>